<dbReference type="Pfam" id="PF05368">
    <property type="entry name" value="NmrA"/>
    <property type="match status" value="1"/>
</dbReference>
<accession>A0A316YSR5</accession>
<dbReference type="PANTHER" id="PTHR42748">
    <property type="entry name" value="NITROGEN METABOLITE REPRESSION PROTEIN NMRA FAMILY MEMBER"/>
    <property type="match status" value="1"/>
</dbReference>
<gene>
    <name evidence="4" type="ORF">FA10DRAFT_301049</name>
</gene>
<dbReference type="OrthoDB" id="9997102at2759"/>
<evidence type="ECO:0000256" key="2">
    <source>
        <dbReference type="ARBA" id="ARBA00022857"/>
    </source>
</evidence>
<keyword evidence="2" id="KW-0521">NADP</keyword>
<dbReference type="InParanoid" id="A0A316YSR5"/>
<proteinExistence type="inferred from homology"/>
<evidence type="ECO:0000256" key="1">
    <source>
        <dbReference type="ARBA" id="ARBA00006328"/>
    </source>
</evidence>
<evidence type="ECO:0000313" key="5">
    <source>
        <dbReference type="Proteomes" id="UP000245768"/>
    </source>
</evidence>
<dbReference type="GeneID" id="37046842"/>
<dbReference type="PANTHER" id="PTHR42748:SF7">
    <property type="entry name" value="NMRA LIKE REDOX SENSOR 1-RELATED"/>
    <property type="match status" value="1"/>
</dbReference>
<dbReference type="STRING" id="215250.A0A316YSR5"/>
<dbReference type="Gene3D" id="3.90.25.10">
    <property type="entry name" value="UDP-galactose 4-epimerase, domain 1"/>
    <property type="match status" value="1"/>
</dbReference>
<name>A0A316YSR5_9BASI</name>
<sequence>MTKRILVSLSTGRQGTAVVKALAKRNETSPGTYDIIAATHNASSAKAKGLAQLPGVEIIECDYEPRVMFDKAGTNLYGVFSVQQSYDNPRGGVAAEIREAKQMADEAAKRGVKHFVYASVDRGTVANTGVAHFESKREIEEYLSEKHANLPTTVLRPVSFMENISNGETQVGKYSNTGMMACLNKPMQFIATTDIGEIAALAFDDPGQYIGKKFSLAGDFLDAPSVAAVYRKVKGHELPTSFAILGKVAIFVSKDLRTMFRFFNTHGYAADIGSVRAIHPALMDFETYVRQEL</sequence>
<dbReference type="AlphaFoldDB" id="A0A316YSR5"/>
<dbReference type="SUPFAM" id="SSF51735">
    <property type="entry name" value="NAD(P)-binding Rossmann-fold domains"/>
    <property type="match status" value="1"/>
</dbReference>
<dbReference type="EMBL" id="KZ819635">
    <property type="protein sequence ID" value="PWN92590.1"/>
    <property type="molecule type" value="Genomic_DNA"/>
</dbReference>
<feature type="domain" description="NmrA-like" evidence="3">
    <location>
        <begin position="1"/>
        <end position="279"/>
    </location>
</feature>
<dbReference type="Gene3D" id="3.40.50.720">
    <property type="entry name" value="NAD(P)-binding Rossmann-like Domain"/>
    <property type="match status" value="1"/>
</dbReference>
<dbReference type="InterPro" id="IPR036291">
    <property type="entry name" value="NAD(P)-bd_dom_sf"/>
</dbReference>
<evidence type="ECO:0000259" key="3">
    <source>
        <dbReference type="Pfam" id="PF05368"/>
    </source>
</evidence>
<dbReference type="GO" id="GO:0005634">
    <property type="term" value="C:nucleus"/>
    <property type="evidence" value="ECO:0007669"/>
    <property type="project" value="TreeGrafter"/>
</dbReference>
<reference evidence="4 5" key="1">
    <citation type="journal article" date="2018" name="Mol. Biol. Evol.">
        <title>Broad Genomic Sampling Reveals a Smut Pathogenic Ancestry of the Fungal Clade Ustilaginomycotina.</title>
        <authorList>
            <person name="Kijpornyongpan T."/>
            <person name="Mondo S.J."/>
            <person name="Barry K."/>
            <person name="Sandor L."/>
            <person name="Lee J."/>
            <person name="Lipzen A."/>
            <person name="Pangilinan J."/>
            <person name="LaButti K."/>
            <person name="Hainaut M."/>
            <person name="Henrissat B."/>
            <person name="Grigoriev I.V."/>
            <person name="Spatafora J.W."/>
            <person name="Aime M.C."/>
        </authorList>
    </citation>
    <scope>NUCLEOTIDE SEQUENCE [LARGE SCALE GENOMIC DNA]</scope>
    <source>
        <strain evidence="4 5">MCA 4198</strain>
    </source>
</reference>
<comment type="similarity">
    <text evidence="1">Belongs to the NmrA-type oxidoreductase family.</text>
</comment>
<dbReference type="InterPro" id="IPR051164">
    <property type="entry name" value="NmrA-like_oxidored"/>
</dbReference>
<dbReference type="Proteomes" id="UP000245768">
    <property type="component" value="Unassembled WGS sequence"/>
</dbReference>
<protein>
    <submittedName>
        <fullName evidence="4">NAD(P)-binding protein</fullName>
    </submittedName>
</protein>
<dbReference type="RefSeq" id="XP_025379788.1">
    <property type="nucleotide sequence ID" value="XM_025524926.1"/>
</dbReference>
<keyword evidence="5" id="KW-1185">Reference proteome</keyword>
<dbReference type="InterPro" id="IPR008030">
    <property type="entry name" value="NmrA-like"/>
</dbReference>
<evidence type="ECO:0000313" key="4">
    <source>
        <dbReference type="EMBL" id="PWN92590.1"/>
    </source>
</evidence>
<organism evidence="4 5">
    <name type="scientific">Acaromyces ingoldii</name>
    <dbReference type="NCBI Taxonomy" id="215250"/>
    <lineage>
        <taxon>Eukaryota</taxon>
        <taxon>Fungi</taxon>
        <taxon>Dikarya</taxon>
        <taxon>Basidiomycota</taxon>
        <taxon>Ustilaginomycotina</taxon>
        <taxon>Exobasidiomycetes</taxon>
        <taxon>Exobasidiales</taxon>
        <taxon>Cryptobasidiaceae</taxon>
        <taxon>Acaromyces</taxon>
    </lineage>
</organism>